<proteinExistence type="predicted"/>
<reference evidence="2 3" key="1">
    <citation type="submission" date="2017-09" db="EMBL/GenBank/DDBJ databases">
        <title>Large-scale bioinformatics analysis of Bacillus genomes uncovers conserved roles of natural products in bacterial physiology.</title>
        <authorList>
            <consortium name="Agbiome Team Llc"/>
            <person name="Bleich R.M."/>
            <person name="Kirk G.J."/>
            <person name="Santa Maria K.C."/>
            <person name="Allen S.E."/>
            <person name="Farag S."/>
            <person name="Shank E.A."/>
            <person name="Bowers A."/>
        </authorList>
    </citation>
    <scope>NUCLEOTIDE SEQUENCE [LARGE SCALE GENOMIC DNA]</scope>
    <source>
        <strain evidence="2 3">AFS027647</strain>
    </source>
</reference>
<evidence type="ECO:0000256" key="1">
    <source>
        <dbReference type="SAM" id="Coils"/>
    </source>
</evidence>
<protein>
    <submittedName>
        <fullName evidence="2">Uncharacterized protein</fullName>
    </submittedName>
</protein>
<sequence>MSKIANLEDKIEKAELKVEKCNGTIERHKKQLEKKIQAVIKAIGIDLTGKSKEEIEVIREPYRTTDDSWTIYEVVSKLDDIKGAKKKLSEAEIVLSNWRTKLDAEINKENFIRDNAPQVIKDFLEEWKRLAFEWHIKRYQDYQDFKKKLKQKVFEAQMECIKTIPVYAEYLDDNGEVQEEYKDEYNLMNIRPRNPMKEYLEERDLDYSGVQARKASYAGTIVMNMDTMRSEPKRIEYLEKTLEHDKQMKMFDLIQRITKAVGEITDASSLKVNQKGNLDGIIIGDKGKAKLETIGAGGWNIVCFHYRTLIKPIKE</sequence>
<accession>A0A9X6UC44</accession>
<evidence type="ECO:0000313" key="2">
    <source>
        <dbReference type="EMBL" id="PEN97802.1"/>
    </source>
</evidence>
<dbReference type="AlphaFoldDB" id="A0A9X6UC44"/>
<keyword evidence="1" id="KW-0175">Coiled coil</keyword>
<dbReference type="Proteomes" id="UP000220691">
    <property type="component" value="Unassembled WGS sequence"/>
</dbReference>
<dbReference type="RefSeq" id="WP_098126401.1">
    <property type="nucleotide sequence ID" value="NZ_NUAN01000071.1"/>
</dbReference>
<organism evidence="2 3">
    <name type="scientific">Bacillus cereus</name>
    <dbReference type="NCBI Taxonomy" id="1396"/>
    <lineage>
        <taxon>Bacteria</taxon>
        <taxon>Bacillati</taxon>
        <taxon>Bacillota</taxon>
        <taxon>Bacilli</taxon>
        <taxon>Bacillales</taxon>
        <taxon>Bacillaceae</taxon>
        <taxon>Bacillus</taxon>
        <taxon>Bacillus cereus group</taxon>
    </lineage>
</organism>
<evidence type="ECO:0000313" key="3">
    <source>
        <dbReference type="Proteomes" id="UP000220691"/>
    </source>
</evidence>
<feature type="coiled-coil region" evidence="1">
    <location>
        <begin position="4"/>
        <end position="31"/>
    </location>
</feature>
<comment type="caution">
    <text evidence="2">The sequence shown here is derived from an EMBL/GenBank/DDBJ whole genome shotgun (WGS) entry which is preliminary data.</text>
</comment>
<dbReference type="EMBL" id="NUAN01000071">
    <property type="protein sequence ID" value="PEN97802.1"/>
    <property type="molecule type" value="Genomic_DNA"/>
</dbReference>
<name>A0A9X6UC44_BACCE</name>
<gene>
    <name evidence="2" type="ORF">CN553_12180</name>
</gene>